<protein>
    <recommendedName>
        <fullName evidence="4">RNA polymerase I-specific transcription initiation factor RRN3</fullName>
    </recommendedName>
</protein>
<dbReference type="AlphaFoldDB" id="A0AAN8XMV2"/>
<dbReference type="GO" id="GO:0006361">
    <property type="term" value="P:transcription initiation at RNA polymerase I promoter"/>
    <property type="evidence" value="ECO:0007669"/>
    <property type="project" value="InterPro"/>
</dbReference>
<organism evidence="2 3">
    <name type="scientific">Halocaridina rubra</name>
    <name type="common">Hawaiian red shrimp</name>
    <dbReference type="NCBI Taxonomy" id="373956"/>
    <lineage>
        <taxon>Eukaryota</taxon>
        <taxon>Metazoa</taxon>
        <taxon>Ecdysozoa</taxon>
        <taxon>Arthropoda</taxon>
        <taxon>Crustacea</taxon>
        <taxon>Multicrustacea</taxon>
        <taxon>Malacostraca</taxon>
        <taxon>Eumalacostraca</taxon>
        <taxon>Eucarida</taxon>
        <taxon>Decapoda</taxon>
        <taxon>Pleocyemata</taxon>
        <taxon>Caridea</taxon>
        <taxon>Atyoidea</taxon>
        <taxon>Atyidae</taxon>
        <taxon>Halocaridina</taxon>
    </lineage>
</organism>
<dbReference type="GO" id="GO:0001181">
    <property type="term" value="F:RNA polymerase I general transcription initiation factor activity"/>
    <property type="evidence" value="ECO:0007669"/>
    <property type="project" value="InterPro"/>
</dbReference>
<dbReference type="PANTHER" id="PTHR12790">
    <property type="entry name" value="TRANSCRIPTION INITIATION FACTOR IA RRN3"/>
    <property type="match status" value="1"/>
</dbReference>
<dbReference type="InterPro" id="IPR007991">
    <property type="entry name" value="RNA_pol_I_trans_ini_fac_RRN3"/>
</dbReference>
<dbReference type="GO" id="GO:0005634">
    <property type="term" value="C:nucleus"/>
    <property type="evidence" value="ECO:0007669"/>
    <property type="project" value="TreeGrafter"/>
</dbReference>
<dbReference type="Proteomes" id="UP001381693">
    <property type="component" value="Unassembled WGS sequence"/>
</dbReference>
<keyword evidence="3" id="KW-1185">Reference proteome</keyword>
<evidence type="ECO:0000313" key="2">
    <source>
        <dbReference type="EMBL" id="KAK7082364.1"/>
    </source>
</evidence>
<accession>A0AAN8XMV2</accession>
<dbReference type="GO" id="GO:0001042">
    <property type="term" value="F:RNA polymerase I core binding"/>
    <property type="evidence" value="ECO:0007669"/>
    <property type="project" value="TreeGrafter"/>
</dbReference>
<reference evidence="2 3" key="1">
    <citation type="submission" date="2023-11" db="EMBL/GenBank/DDBJ databases">
        <title>Halocaridina rubra genome assembly.</title>
        <authorList>
            <person name="Smith C."/>
        </authorList>
    </citation>
    <scope>NUCLEOTIDE SEQUENCE [LARGE SCALE GENOMIC DNA]</scope>
    <source>
        <strain evidence="2">EP-1</strain>
        <tissue evidence="2">Whole</tissue>
    </source>
</reference>
<comment type="similarity">
    <text evidence="1">Belongs to the RRN3 family.</text>
</comment>
<evidence type="ECO:0008006" key="4">
    <source>
        <dbReference type="Google" id="ProtNLM"/>
    </source>
</evidence>
<evidence type="ECO:0000256" key="1">
    <source>
        <dbReference type="ARBA" id="ARBA00010098"/>
    </source>
</evidence>
<sequence length="822" mass="92920">MLHISIIKDEESALDHFSLSSCQKTKDDLYICPICPLPRFGRRESSSKGLSQVCLIKHLRDHFDSPKSLIVKGYKITACFQPCIQNYDAKKWHYHCPFCPDSYTTKVLIKNHILVCQGYVGSTHKSAENLVMNTSTPVGSQRISLFGSRGLNSSFGGQFTAVSRSKNSSQNESLLGFSPLPLTPASSSVVKTVENFTPEKLEFEALEKEDAKAVIQGYLKTADSSTYENVFKSFSTMEDKAGILLWIKELTNCAANLDRKADKLILAFLKLPLFSCDELGKATSSFIQTLVGYHNYFSYHVLKTLFNHLLPALNEDNDDLLISAGSLSADEESTYNSVLSAILLINSDIPLTQNNLLLLASKSMPYLNQHVHIHAVYARNLLRLAESLPHLRVAVLEVIISNMITIDVHAPRLELLEEECEDDVDSNDEEDMFNMEVDDTGREQTENTPLDSCQVPRAMTHKVGNTLDVLMCIMFQYIHDVCHGIKELSLPVHLKSVPEAQNTKLCHPGSESISKFSVKRPDGGCECGGTQQSVSTLKALYNDMKLIFSNTILRTHASAHVQFLLFYLISMRPGLLPFFLDFLINNKFRDPQVAPCIRKNAMAYVGSLLARGKFVTFLEMHTCLKSICDWCDDYLDNQEKIPERYYEDLSLHWPFYHACQTLFYIFTFRYLEYTANKKALAMARSLNLERFVHSRLNPLNICSPPIVKNFVAVAHHFQIAYCHTVMERNKRLGIPAARTDAYVEVKPAVLESLFPFDPYLLQRSKLYIQNHYREFEGLPEDIADDMMEDTCVSVGTPISPEYNDTAFGVSPGFMRFSEDNNL</sequence>
<gene>
    <name evidence="2" type="ORF">SK128_024811</name>
</gene>
<name>A0AAN8XMV2_HALRR</name>
<evidence type="ECO:0000313" key="3">
    <source>
        <dbReference type="Proteomes" id="UP001381693"/>
    </source>
</evidence>
<dbReference type="EMBL" id="JAXCGZ010004057">
    <property type="protein sequence ID" value="KAK7082364.1"/>
    <property type="molecule type" value="Genomic_DNA"/>
</dbReference>
<dbReference type="PANTHER" id="PTHR12790:SF0">
    <property type="entry name" value="RNA POLYMERASE I-SPECIFIC TRANSCRIPTION INITIATION FACTOR RRN3-RELATED"/>
    <property type="match status" value="1"/>
</dbReference>
<proteinExistence type="inferred from homology"/>
<comment type="caution">
    <text evidence="2">The sequence shown here is derived from an EMBL/GenBank/DDBJ whole genome shotgun (WGS) entry which is preliminary data.</text>
</comment>
<dbReference type="Pfam" id="PF05327">
    <property type="entry name" value="RRN3"/>
    <property type="match status" value="1"/>
</dbReference>